<evidence type="ECO:0000313" key="1">
    <source>
        <dbReference type="EMBL" id="ASE99811.1"/>
    </source>
</evidence>
<protein>
    <submittedName>
        <fullName evidence="1">Uncharacterized protein</fullName>
    </submittedName>
</protein>
<accession>A0A218MKL2</accession>
<name>A0A218MKL2_9VIRU</name>
<reference evidence="1" key="1">
    <citation type="submission" date="2016-10" db="EMBL/GenBank/DDBJ databases">
        <authorList>
            <person name="Varghese N."/>
        </authorList>
    </citation>
    <scope>NUCLEOTIDE SEQUENCE</scope>
</reference>
<dbReference type="EMBL" id="KY052796">
    <property type="protein sequence ID" value="ASE99811.1"/>
    <property type="molecule type" value="Genomic_DNA"/>
</dbReference>
<sequence>MKILVTGFNALTIGTAKSPLNIASSARILPGVLRELGHEVTQKAIIPGEDVSQYDKVIVYVFGPNSLSARYWYGAAYTITKRPDAIISIDDHQTKETVSGFGTFSRGHWRIWKKFSQAGNPVGKMYWDEAQPYKKEIEDLVDTFAFEEWPFKLLIPAYDGGNYEALGIKAKEITNWDPSPYTNSYLNDPKGKDLFTEQPVVKKEKAWVMASLLNKMNWLKKQTFTWPIKTFGNIKEGQTRLKEHELYQEYRKHWGILSPPHTHTLNGSGWWRVRYNMAFDSGSILLGHENETEVLGVGYRDLNVNDIENKSEDELKNIVSYQRESFINNTWNKERTKEYFKCLLEEKS</sequence>
<proteinExistence type="predicted"/>
<organism evidence="1">
    <name type="scientific">uncultured virus</name>
    <dbReference type="NCBI Taxonomy" id="340016"/>
    <lineage>
        <taxon>Viruses</taxon>
        <taxon>environmental samples</taxon>
    </lineage>
</organism>
<reference evidence="1" key="2">
    <citation type="journal article" date="2017" name="Nat. Commun.">
        <title>Single-virus genomics reveals hidden cosmopolitan and abundant viruses.</title>
        <authorList>
            <person name="Martinez-Hernandez F."/>
            <person name="Fornas O."/>
            <person name="Lluesma Gomez M."/>
            <person name="Bolduc B."/>
            <person name="de la Cruz Pena M.J."/>
            <person name="Martinez J.M."/>
            <person name="Anton J."/>
            <person name="Gasol J.M."/>
            <person name="Rosselli R."/>
            <person name="Rodriguez-Valera F."/>
            <person name="Sullivan M.B."/>
            <person name="Acinas S.G."/>
            <person name="Martinez-Garcia M."/>
        </authorList>
    </citation>
    <scope>NUCLEOTIDE SEQUENCE</scope>
</reference>